<dbReference type="EMBL" id="ANIX01004048">
    <property type="protein sequence ID" value="ETP02534.1"/>
    <property type="molecule type" value="Genomic_DNA"/>
</dbReference>
<evidence type="ECO:0000313" key="12">
    <source>
        <dbReference type="EMBL" id="ETP02534.1"/>
    </source>
</evidence>
<evidence type="ECO:0000256" key="8">
    <source>
        <dbReference type="ARBA" id="ARBA00022837"/>
    </source>
</evidence>
<name>W2VYU1_PHYNI</name>
<evidence type="ECO:0000256" key="6">
    <source>
        <dbReference type="ARBA" id="ARBA00022525"/>
    </source>
</evidence>
<organism evidence="12 13">
    <name type="scientific">Phytophthora nicotianae CJ01A1</name>
    <dbReference type="NCBI Taxonomy" id="1317063"/>
    <lineage>
        <taxon>Eukaryota</taxon>
        <taxon>Sar</taxon>
        <taxon>Stramenopiles</taxon>
        <taxon>Oomycota</taxon>
        <taxon>Peronosporomycetes</taxon>
        <taxon>Peronosporales</taxon>
        <taxon>Peronosporaceae</taxon>
        <taxon>Phytophthora</taxon>
    </lineage>
</organism>
<dbReference type="SUPFAM" id="SSF51126">
    <property type="entry name" value="Pectin lyase-like"/>
    <property type="match status" value="1"/>
</dbReference>
<dbReference type="InterPro" id="IPR004898">
    <property type="entry name" value="Pectate_lyase_PlyH/PlyE-like"/>
</dbReference>
<evidence type="ECO:0000256" key="3">
    <source>
        <dbReference type="ARBA" id="ARBA00004613"/>
    </source>
</evidence>
<comment type="function">
    <text evidence="10">Pectinolytic enzyme consist of four classes of enzymes: pectin lyase, polygalacturonase, pectin methylesterase and rhamnogalacturonase. Among pectinolytic enzymes, pectin lyase is the most important in depolymerization of pectin, since it cleaves internal glycosidic bonds of highly methylated pectins. Favors pectate, the anion, over pectin, the methyl ester.</text>
</comment>
<dbReference type="EC" id="4.2.2.2" evidence="5"/>
<dbReference type="Gene3D" id="2.160.20.10">
    <property type="entry name" value="Single-stranded right-handed beta-helix, Pectin lyase-like"/>
    <property type="match status" value="1"/>
</dbReference>
<keyword evidence="9" id="KW-0456">Lyase</keyword>
<keyword evidence="6" id="KW-0964">Secreted</keyword>
<proteinExistence type="inferred from homology"/>
<gene>
    <name evidence="12" type="ORF">F441_20408</name>
</gene>
<comment type="catalytic activity">
    <reaction evidence="1">
        <text>Eliminative cleavage of (1-&gt;4)-alpha-D-galacturonan to give oligosaccharides with 4-deoxy-alpha-D-galact-4-enuronosyl groups at their non-reducing ends.</text>
        <dbReference type="EC" id="4.2.2.2"/>
    </reaction>
</comment>
<evidence type="ECO:0000256" key="2">
    <source>
        <dbReference type="ARBA" id="ARBA00001913"/>
    </source>
</evidence>
<evidence type="ECO:0000256" key="9">
    <source>
        <dbReference type="ARBA" id="ARBA00023239"/>
    </source>
</evidence>
<evidence type="ECO:0000256" key="7">
    <source>
        <dbReference type="ARBA" id="ARBA00022729"/>
    </source>
</evidence>
<dbReference type="GO" id="GO:0005576">
    <property type="term" value="C:extracellular region"/>
    <property type="evidence" value="ECO:0007669"/>
    <property type="project" value="UniProtKB-SubCell"/>
</dbReference>
<sequence>MKTYDRSDITCVGQTESNVFTAVFEVEPGATIKNVIIGQNQMEGVHCEMSDCTIENVWWDDVCEDALSIKGGNSSSVSRVIGGGARYADDKVIQHNGYGTVVVEGFYALDFNKLYRSCGNCKSNPRQRFLNMTNIYVDLAVVKSDRAGKNVNIVMMNGNFGYEAVLRNIYVKPTMARFTECASSYGVNQSGAKPVVLSNGPKAQVCQYSYDNVHIIPSKQKQGQHEQQHLSGKLCVY</sequence>
<keyword evidence="7" id="KW-0732">Signal</keyword>
<dbReference type="OrthoDB" id="441042at2759"/>
<dbReference type="InterPro" id="IPR012334">
    <property type="entry name" value="Pectin_lyas_fold"/>
</dbReference>
<evidence type="ECO:0000256" key="4">
    <source>
        <dbReference type="ARBA" id="ARBA00006463"/>
    </source>
</evidence>
<keyword evidence="8" id="KW-0106">Calcium</keyword>
<comment type="caution">
    <text evidence="12">The sequence shown here is derived from an EMBL/GenBank/DDBJ whole genome shotgun (WGS) entry which is preliminary data.</text>
</comment>
<protein>
    <recommendedName>
        <fullName evidence="11">Probable pectate lyase F</fullName>
        <ecNumber evidence="5">4.2.2.2</ecNumber>
    </recommendedName>
</protein>
<accession>W2VYU1</accession>
<evidence type="ECO:0000256" key="5">
    <source>
        <dbReference type="ARBA" id="ARBA00012272"/>
    </source>
</evidence>
<dbReference type="Pfam" id="PF03211">
    <property type="entry name" value="Pectate_lyase"/>
    <property type="match status" value="1"/>
</dbReference>
<evidence type="ECO:0000313" key="13">
    <source>
        <dbReference type="Proteomes" id="UP000018958"/>
    </source>
</evidence>
<dbReference type="Proteomes" id="UP000018958">
    <property type="component" value="Unassembled WGS sequence"/>
</dbReference>
<evidence type="ECO:0000256" key="10">
    <source>
        <dbReference type="ARBA" id="ARBA00025679"/>
    </source>
</evidence>
<dbReference type="PANTHER" id="PTHR33407:SF9">
    <property type="entry name" value="PECTATE LYASE F-RELATED"/>
    <property type="match status" value="1"/>
</dbReference>
<comment type="similarity">
    <text evidence="4">Belongs to the polysaccharide lyase 3 family.</text>
</comment>
<dbReference type="AlphaFoldDB" id="W2VYU1"/>
<dbReference type="GO" id="GO:0045490">
    <property type="term" value="P:pectin catabolic process"/>
    <property type="evidence" value="ECO:0007669"/>
    <property type="project" value="TreeGrafter"/>
</dbReference>
<reference evidence="12 13" key="1">
    <citation type="submission" date="2013-11" db="EMBL/GenBank/DDBJ databases">
        <title>The Genome Sequence of Phytophthora parasitica CJ01A1.</title>
        <authorList>
            <consortium name="The Broad Institute Genomics Platform"/>
            <person name="Russ C."/>
            <person name="Tyler B."/>
            <person name="Panabieres F."/>
            <person name="Shan W."/>
            <person name="Tripathy S."/>
            <person name="Grunwald N."/>
            <person name="Machado M."/>
            <person name="Johnson C.S."/>
            <person name="Walker B."/>
            <person name="Young S.K."/>
            <person name="Zeng Q."/>
            <person name="Gargeya S."/>
            <person name="Fitzgerald M."/>
            <person name="Haas B."/>
            <person name="Abouelleil A."/>
            <person name="Allen A.W."/>
            <person name="Alvarado L."/>
            <person name="Arachchi H.M."/>
            <person name="Berlin A.M."/>
            <person name="Chapman S.B."/>
            <person name="Gainer-Dewar J."/>
            <person name="Goldberg J."/>
            <person name="Griggs A."/>
            <person name="Gujja S."/>
            <person name="Hansen M."/>
            <person name="Howarth C."/>
            <person name="Imamovic A."/>
            <person name="Ireland A."/>
            <person name="Larimer J."/>
            <person name="McCowan C."/>
            <person name="Murphy C."/>
            <person name="Pearson M."/>
            <person name="Poon T.W."/>
            <person name="Priest M."/>
            <person name="Roberts A."/>
            <person name="Saif S."/>
            <person name="Shea T."/>
            <person name="Sisk P."/>
            <person name="Sykes S."/>
            <person name="Wortman J."/>
            <person name="Nusbaum C."/>
            <person name="Birren B."/>
        </authorList>
    </citation>
    <scope>NUCLEOTIDE SEQUENCE [LARGE SCALE GENOMIC DNA]</scope>
    <source>
        <strain evidence="12 13">CJ01A1</strain>
    </source>
</reference>
<evidence type="ECO:0000256" key="1">
    <source>
        <dbReference type="ARBA" id="ARBA00000695"/>
    </source>
</evidence>
<dbReference type="GO" id="GO:0030570">
    <property type="term" value="F:pectate lyase activity"/>
    <property type="evidence" value="ECO:0007669"/>
    <property type="project" value="UniProtKB-EC"/>
</dbReference>
<evidence type="ECO:0000256" key="11">
    <source>
        <dbReference type="ARBA" id="ARBA00039895"/>
    </source>
</evidence>
<dbReference type="PANTHER" id="PTHR33407">
    <property type="entry name" value="PECTATE LYASE F-RELATED"/>
    <property type="match status" value="1"/>
</dbReference>
<comment type="subcellular location">
    <subcellularLocation>
        <location evidence="3">Secreted</location>
    </subcellularLocation>
</comment>
<comment type="cofactor">
    <cofactor evidence="2">
        <name>Ca(2+)</name>
        <dbReference type="ChEBI" id="CHEBI:29108"/>
    </cofactor>
</comment>
<dbReference type="InterPro" id="IPR011050">
    <property type="entry name" value="Pectin_lyase_fold/virulence"/>
</dbReference>